<accession>A0A9W6D269</accession>
<dbReference type="EMBL" id="BSDR01000001">
    <property type="protein sequence ID" value="GLI34822.1"/>
    <property type="molecule type" value="Genomic_DNA"/>
</dbReference>
<name>A0A9W6D269_9BACT</name>
<evidence type="ECO:0000313" key="1">
    <source>
        <dbReference type="EMBL" id="GLI34822.1"/>
    </source>
</evidence>
<evidence type="ECO:0008006" key="3">
    <source>
        <dbReference type="Google" id="ProtNLM"/>
    </source>
</evidence>
<reference evidence="1" key="1">
    <citation type="submission" date="2022-12" db="EMBL/GenBank/DDBJ databases">
        <title>Reference genome sequencing for broad-spectrum identification of bacterial and archaeal isolates by mass spectrometry.</title>
        <authorList>
            <person name="Sekiguchi Y."/>
            <person name="Tourlousse D.M."/>
        </authorList>
    </citation>
    <scope>NUCLEOTIDE SEQUENCE</scope>
    <source>
        <strain evidence="1">ASRB1</strain>
    </source>
</reference>
<comment type="caution">
    <text evidence="1">The sequence shown here is derived from an EMBL/GenBank/DDBJ whole genome shotgun (WGS) entry which is preliminary data.</text>
</comment>
<keyword evidence="2" id="KW-1185">Reference proteome</keyword>
<dbReference type="RefSeq" id="WP_281794241.1">
    <property type="nucleotide sequence ID" value="NZ_BSDR01000001.1"/>
</dbReference>
<organism evidence="1 2">
    <name type="scientific">Desulforhabdus amnigena</name>
    <dbReference type="NCBI Taxonomy" id="40218"/>
    <lineage>
        <taxon>Bacteria</taxon>
        <taxon>Pseudomonadati</taxon>
        <taxon>Thermodesulfobacteriota</taxon>
        <taxon>Syntrophobacteria</taxon>
        <taxon>Syntrophobacterales</taxon>
        <taxon>Syntrophobacteraceae</taxon>
        <taxon>Desulforhabdus</taxon>
    </lineage>
</organism>
<gene>
    <name evidence="1" type="ORF">DAMNIGENAA_22550</name>
</gene>
<protein>
    <recommendedName>
        <fullName evidence="3">DUF3124 domain-containing protein</fullName>
    </recommendedName>
</protein>
<dbReference type="Proteomes" id="UP001144372">
    <property type="component" value="Unassembled WGS sequence"/>
</dbReference>
<sequence length="165" mass="18426">MVFTRFFPRWLFVAAVPLFVLVLTLSAFGGTKDDLSTGAMVYVSVYSNIYYGPRVRPFPLAATLSIRNTDPQFPITVESADYYDSDGRKIRDFMEAPQVLKPLASTYFYVEEKDTRGGSGANFIVRWSAKSGVNRPIIETVMTGVESGQGISFVCPGKEIMEHRD</sequence>
<dbReference type="Pfam" id="PF11322">
    <property type="entry name" value="DUF3124"/>
    <property type="match status" value="1"/>
</dbReference>
<dbReference type="AlphaFoldDB" id="A0A9W6D269"/>
<dbReference type="InterPro" id="IPR021471">
    <property type="entry name" value="DUF3124"/>
</dbReference>
<evidence type="ECO:0000313" key="2">
    <source>
        <dbReference type="Proteomes" id="UP001144372"/>
    </source>
</evidence>
<proteinExistence type="predicted"/>